<keyword evidence="2" id="KW-1133">Transmembrane helix</keyword>
<accession>A0A194W6L7</accession>
<gene>
    <name evidence="3" type="ORF">VM1G_08053</name>
</gene>
<dbReference type="PANTHER" id="PTHR35394">
    <property type="entry name" value="DUF3176 DOMAIN-CONTAINING PROTEIN"/>
    <property type="match status" value="1"/>
</dbReference>
<dbReference type="OrthoDB" id="5242705at2759"/>
<dbReference type="InterPro" id="IPR021514">
    <property type="entry name" value="DUF3176"/>
</dbReference>
<evidence type="ECO:0000313" key="4">
    <source>
        <dbReference type="Proteomes" id="UP000078559"/>
    </source>
</evidence>
<feature type="region of interest" description="Disordered" evidence="1">
    <location>
        <begin position="1"/>
        <end position="22"/>
    </location>
</feature>
<sequence length="591" mass="63928">MGVIQSSRAALAVENGSSTDEARTRVHGTELKQYSALATTSMSQDEVSAGPQKREGSKFAKLLPICSSSWTAEILGTLLGLAGIAAMAAVLFAIDGKPQPQWNVHIQPNSLISIFSTVSSFGFMSAVTQCISQSKWLHFHKGGRVIDLQRFDQASRGAVGSLQFLGRLGFRNTIAIAGSLITIASLAMDPFTQQIMEFPFRQKSLGTSSSLASAPRGEGMVSGLYTNGFGNGAVAESAPDWQEAIQGIVGSLYMGMFGQLSGQPYACSTGNCSYPVINTLGVCSTCLNVTSQSTMGHCEFGDDTNNPTETCYVATPGGFNLSIERGIVSATRTYNTLLSTAANQSDIDLPDIMSFAMYRSAADSFYSSTTLGPGSQTYECSLRFCERSYANLQVINGTANNPEQTSTNFSTSSLTGDGDYVLFPSNAEPNLTYWLAYNDWYFLSTELKSMFTATMQSAYGSSDYNMIATLLWTETNDVSQVFSNMSESMTRHIRTANATNIPGEAYREEVYVHVRWAWFAFPAALAILAAMLQIVTMIVNKSEGLKAWKDSALPFVVPEPEDQREMEAVAKVLGLKLEVTETGRYALVLSQ</sequence>
<dbReference type="PANTHER" id="PTHR35394:SF5">
    <property type="entry name" value="DUF3176 DOMAIN-CONTAINING PROTEIN"/>
    <property type="match status" value="1"/>
</dbReference>
<proteinExistence type="predicted"/>
<keyword evidence="2" id="KW-0472">Membrane</keyword>
<name>A0A194W6L7_CYTMA</name>
<dbReference type="EMBL" id="CM003105">
    <property type="protein sequence ID" value="KUI71887.1"/>
    <property type="molecule type" value="Genomic_DNA"/>
</dbReference>
<dbReference type="Pfam" id="PF11374">
    <property type="entry name" value="DUF3176"/>
    <property type="match status" value="1"/>
</dbReference>
<evidence type="ECO:0000256" key="2">
    <source>
        <dbReference type="SAM" id="Phobius"/>
    </source>
</evidence>
<keyword evidence="4" id="KW-1185">Reference proteome</keyword>
<reference evidence="3" key="1">
    <citation type="submission" date="2014-12" db="EMBL/GenBank/DDBJ databases">
        <title>Genome Sequence of Valsa Canker Pathogens Uncovers a Specific Adaption of Colonization on Woody Bark.</title>
        <authorList>
            <person name="Yin Z."/>
            <person name="Liu H."/>
            <person name="Gao X."/>
            <person name="Li Z."/>
            <person name="Song N."/>
            <person name="Ke X."/>
            <person name="Dai Q."/>
            <person name="Wu Y."/>
            <person name="Sun Y."/>
            <person name="Xu J.-R."/>
            <person name="Kang Z.K."/>
            <person name="Wang L."/>
            <person name="Huang L."/>
        </authorList>
    </citation>
    <scope>NUCLEOTIDE SEQUENCE [LARGE SCALE GENOMIC DNA]</scope>
    <source>
        <strain evidence="3">03-8</strain>
    </source>
</reference>
<protein>
    <submittedName>
        <fullName evidence="3">Uncharacterized protein</fullName>
    </submittedName>
</protein>
<feature type="transmembrane region" description="Helical" evidence="2">
    <location>
        <begin position="516"/>
        <end position="539"/>
    </location>
</feature>
<keyword evidence="2" id="KW-0812">Transmembrane</keyword>
<dbReference type="AlphaFoldDB" id="A0A194W6L7"/>
<evidence type="ECO:0000313" key="3">
    <source>
        <dbReference type="EMBL" id="KUI71887.1"/>
    </source>
</evidence>
<evidence type="ECO:0000256" key="1">
    <source>
        <dbReference type="SAM" id="MobiDB-lite"/>
    </source>
</evidence>
<organism evidence="3 4">
    <name type="scientific">Cytospora mali</name>
    <name type="common">Apple Valsa canker fungus</name>
    <name type="synonym">Valsa mali</name>
    <dbReference type="NCBI Taxonomy" id="578113"/>
    <lineage>
        <taxon>Eukaryota</taxon>
        <taxon>Fungi</taxon>
        <taxon>Dikarya</taxon>
        <taxon>Ascomycota</taxon>
        <taxon>Pezizomycotina</taxon>
        <taxon>Sordariomycetes</taxon>
        <taxon>Sordariomycetidae</taxon>
        <taxon>Diaporthales</taxon>
        <taxon>Cytosporaceae</taxon>
        <taxon>Cytospora</taxon>
    </lineage>
</organism>
<dbReference type="Proteomes" id="UP000078559">
    <property type="component" value="Chromosome 8"/>
</dbReference>